<name>A0AAV0AYG8_PHAPC</name>
<protein>
    <submittedName>
        <fullName evidence="1">Uncharacterized protein</fullName>
    </submittedName>
</protein>
<sequence length="143" mass="16394">MGVKSAVVVKDVGSLVKLLDSRNKALLSLEQAWTKWLGNPVWPDFIKGYSQKMNLNTSFLMVVYKLVVKLAFSKKTHSLRKQHTVSERQDLSSNNSGLQQWDLGLEDDNILSQVITDRKRPPYQPSWFSLKQVDLIDHCTTEF</sequence>
<accession>A0AAV0AYG8</accession>
<evidence type="ECO:0000313" key="2">
    <source>
        <dbReference type="Proteomes" id="UP001153365"/>
    </source>
</evidence>
<dbReference type="AlphaFoldDB" id="A0AAV0AYG8"/>
<keyword evidence="2" id="KW-1185">Reference proteome</keyword>
<organism evidence="1 2">
    <name type="scientific">Phakopsora pachyrhizi</name>
    <name type="common">Asian soybean rust disease fungus</name>
    <dbReference type="NCBI Taxonomy" id="170000"/>
    <lineage>
        <taxon>Eukaryota</taxon>
        <taxon>Fungi</taxon>
        <taxon>Dikarya</taxon>
        <taxon>Basidiomycota</taxon>
        <taxon>Pucciniomycotina</taxon>
        <taxon>Pucciniomycetes</taxon>
        <taxon>Pucciniales</taxon>
        <taxon>Phakopsoraceae</taxon>
        <taxon>Phakopsora</taxon>
    </lineage>
</organism>
<dbReference type="Proteomes" id="UP001153365">
    <property type="component" value="Unassembled WGS sequence"/>
</dbReference>
<reference evidence="1" key="1">
    <citation type="submission" date="2022-06" db="EMBL/GenBank/DDBJ databases">
        <authorList>
            <consortium name="SYNGENTA / RWTH Aachen University"/>
        </authorList>
    </citation>
    <scope>NUCLEOTIDE SEQUENCE</scope>
</reference>
<comment type="caution">
    <text evidence="1">The sequence shown here is derived from an EMBL/GenBank/DDBJ whole genome shotgun (WGS) entry which is preliminary data.</text>
</comment>
<gene>
    <name evidence="1" type="ORF">PPACK8108_LOCUS8616</name>
</gene>
<proteinExistence type="predicted"/>
<evidence type="ECO:0000313" key="1">
    <source>
        <dbReference type="EMBL" id="CAH7673729.1"/>
    </source>
</evidence>
<dbReference type="EMBL" id="CALTRL010001790">
    <property type="protein sequence ID" value="CAH7673729.1"/>
    <property type="molecule type" value="Genomic_DNA"/>
</dbReference>